<reference evidence="7" key="1">
    <citation type="submission" date="2017-09" db="EMBL/GenBank/DDBJ databases">
        <title>Depth-based differentiation of microbial function through sediment-hosted aquifers and enrichment of novel symbionts in the deep terrestrial subsurface.</title>
        <authorList>
            <person name="Probst A.J."/>
            <person name="Ladd B."/>
            <person name="Jarett J.K."/>
            <person name="Geller-Mcgrath D.E."/>
            <person name="Sieber C.M.K."/>
            <person name="Emerson J.B."/>
            <person name="Anantharaman K."/>
            <person name="Thomas B.C."/>
            <person name="Malmstrom R."/>
            <person name="Stieglmeier M."/>
            <person name="Klingl A."/>
            <person name="Woyke T."/>
            <person name="Ryan C.M."/>
            <person name="Banfield J.F."/>
        </authorList>
    </citation>
    <scope>NUCLEOTIDE SEQUENCE [LARGE SCALE GENOMIC DNA]</scope>
</reference>
<dbReference type="InterPro" id="IPR011257">
    <property type="entry name" value="DNA_glycosylase"/>
</dbReference>
<comment type="similarity">
    <text evidence="5">Belongs to the type-2 OGG1 family.</text>
</comment>
<protein>
    <recommendedName>
        <fullName evidence="5">8-oxoguanine DNA glycosylase/AP lyase</fullName>
    </recommendedName>
    <domain>
        <recommendedName>
            <fullName evidence="5">8-oxoguanine DNA glycosylase</fullName>
            <shortName evidence="5">8-oxoG DNA glycosylase</shortName>
            <ecNumber evidence="5">3.2.2.-</ecNumber>
        </recommendedName>
    </domain>
    <domain>
        <recommendedName>
            <fullName evidence="5">DNA-(apurinic or apyrimidinic site) lyase</fullName>
            <shortName evidence="5">AP lyase</shortName>
            <ecNumber evidence="5">4.2.99.18</ecNumber>
        </recommendedName>
    </domain>
</protein>
<evidence type="ECO:0000256" key="1">
    <source>
        <dbReference type="ARBA" id="ARBA00022763"/>
    </source>
</evidence>
<dbReference type="AlphaFoldDB" id="A0A2M7SFN5"/>
<keyword evidence="4 5" id="KW-0326">Glycosidase</keyword>
<gene>
    <name evidence="5" type="primary">ogg</name>
    <name evidence="6" type="ORF">COY52_00195</name>
</gene>
<comment type="caution">
    <text evidence="6">The sequence shown here is derived from an EMBL/GenBank/DDBJ whole genome shotgun (WGS) entry which is preliminary data.</text>
</comment>
<keyword evidence="5 6" id="KW-0456">Lyase</keyword>
<evidence type="ECO:0000313" key="6">
    <source>
        <dbReference type="EMBL" id="PIZ18294.1"/>
    </source>
</evidence>
<dbReference type="EC" id="4.2.99.18" evidence="5"/>
<comment type="function">
    <text evidence="5">Catalyzes the excision of an oxidatively damaged form of guanine (7,8-dihydro-8-oxoguanine = 8-oxoG) from DNA. Also cleaves the DNA backbone at apurinic/apyrimidinic sites (AP sites).</text>
</comment>
<dbReference type="InterPro" id="IPR012092">
    <property type="entry name" value="DNA_glyclase/AP_lyase_Ogg"/>
</dbReference>
<sequence>MSACQSKNKVAAGFSLRRNHVTQGFSPAVLSLRKLYRAKKKDIAVRLDEFKQAGKKGSEEDIFAELCFCLLTPQSKALNCWDAVCAARKKDLLRNGCASSIAEILHRKVRFHNHKASYIVAARKLFSENGKLKIREKLQKITDYHESTKVPRKHETQGFSKTRLRLKNWRMRQYLRCKSLRREPDIKPKGLSYRKKALRASVPPWLIIRAWLVGNVKGMGYKEASHFLRNIGFGKDIAILDRHILKNLKALGVISDIPDTLTEKIYLEIEGKMRDFAERTDIPLESLDLLFWSMQTGHIFK</sequence>
<name>A0A2M7SFN5_9BACT</name>
<dbReference type="HAMAP" id="MF_00241">
    <property type="entry name" value="Ogg"/>
    <property type="match status" value="1"/>
</dbReference>
<proteinExistence type="inferred from homology"/>
<keyword evidence="2 5" id="KW-0378">Hydrolase</keyword>
<evidence type="ECO:0000256" key="5">
    <source>
        <dbReference type="HAMAP-Rule" id="MF_00241"/>
    </source>
</evidence>
<dbReference type="Gene3D" id="1.10.1670.10">
    <property type="entry name" value="Helix-hairpin-Helix base-excision DNA repair enzymes (C-terminal)"/>
    <property type="match status" value="1"/>
</dbReference>
<dbReference type="SUPFAM" id="SSF48150">
    <property type="entry name" value="DNA-glycosylase"/>
    <property type="match status" value="1"/>
</dbReference>
<evidence type="ECO:0000256" key="4">
    <source>
        <dbReference type="ARBA" id="ARBA00023295"/>
    </source>
</evidence>
<feature type="site" description="Important for guanine/8-oxoguanine distinction" evidence="5">
    <location>
        <position position="301"/>
    </location>
</feature>
<dbReference type="GO" id="GO:0006284">
    <property type="term" value="P:base-excision repair"/>
    <property type="evidence" value="ECO:0007669"/>
    <property type="project" value="UniProtKB-UniRule"/>
</dbReference>
<feature type="active site" evidence="5">
    <location>
        <position position="241"/>
    </location>
</feature>
<dbReference type="Gene3D" id="1.10.340.30">
    <property type="entry name" value="Hypothetical protein, domain 2"/>
    <property type="match status" value="1"/>
</dbReference>
<evidence type="ECO:0000256" key="2">
    <source>
        <dbReference type="ARBA" id="ARBA00022801"/>
    </source>
</evidence>
<keyword evidence="3 5" id="KW-0234">DNA repair</keyword>
<dbReference type="Pfam" id="PF22175">
    <property type="entry name" value="Ogg-HhH"/>
    <property type="match status" value="2"/>
</dbReference>
<feature type="active site" evidence="5">
    <location>
        <position position="222"/>
    </location>
</feature>
<organism evidence="6 7">
    <name type="scientific">Candidatus Desantisbacteria bacterium CG_4_10_14_0_8_um_filter_48_22</name>
    <dbReference type="NCBI Taxonomy" id="1974543"/>
    <lineage>
        <taxon>Bacteria</taxon>
        <taxon>Candidatus Desantisiibacteriota</taxon>
    </lineage>
</organism>
<dbReference type="GO" id="GO:0016799">
    <property type="term" value="F:hydrolase activity, hydrolyzing N-glycosyl compounds"/>
    <property type="evidence" value="ECO:0007669"/>
    <property type="project" value="UniProtKB-UniRule"/>
</dbReference>
<dbReference type="InterPro" id="IPR023170">
    <property type="entry name" value="HhH_base_excis_C"/>
</dbReference>
<dbReference type="EMBL" id="PFMR01000007">
    <property type="protein sequence ID" value="PIZ18294.1"/>
    <property type="molecule type" value="Genomic_DNA"/>
</dbReference>
<keyword evidence="1 5" id="KW-0227">DNA damage</keyword>
<evidence type="ECO:0000256" key="3">
    <source>
        <dbReference type="ARBA" id="ARBA00023204"/>
    </source>
</evidence>
<dbReference type="Proteomes" id="UP000229307">
    <property type="component" value="Unassembled WGS sequence"/>
</dbReference>
<dbReference type="GO" id="GO:0140078">
    <property type="term" value="F:class I DNA-(apurinic or apyrimidinic site) endonuclease activity"/>
    <property type="evidence" value="ECO:0007669"/>
    <property type="project" value="UniProtKB-EC"/>
</dbReference>
<keyword evidence="5" id="KW-0511">Multifunctional enzyme</keyword>
<comment type="catalytic activity">
    <reaction evidence="5">
        <text>2'-deoxyribonucleotide-(2'-deoxyribose 5'-phosphate)-2'-deoxyribonucleotide-DNA = a 3'-end 2'-deoxyribonucleotide-(2,3-dehydro-2,3-deoxyribose 5'-phosphate)-DNA + a 5'-end 5'-phospho-2'-deoxyribonucleoside-DNA + H(+)</text>
        <dbReference type="Rhea" id="RHEA:66592"/>
        <dbReference type="Rhea" id="RHEA-COMP:13180"/>
        <dbReference type="Rhea" id="RHEA-COMP:16897"/>
        <dbReference type="Rhea" id="RHEA-COMP:17067"/>
        <dbReference type="ChEBI" id="CHEBI:15378"/>
        <dbReference type="ChEBI" id="CHEBI:136412"/>
        <dbReference type="ChEBI" id="CHEBI:157695"/>
        <dbReference type="ChEBI" id="CHEBI:167181"/>
        <dbReference type="EC" id="4.2.99.18"/>
    </reaction>
</comment>
<dbReference type="EC" id="3.2.2.-" evidence="5"/>
<evidence type="ECO:0000313" key="7">
    <source>
        <dbReference type="Proteomes" id="UP000229307"/>
    </source>
</evidence>
<accession>A0A2M7SFN5</accession>